<accession>A0A5C1EC62</accession>
<sequence length="178" mass="19336">MTTLAPSSHHSIDNSASTREGTKMDLLLWRHAEAEDGPIDLKRRLTPRGEKQADAMAKWIRAHAPKGLRILASPAVRTQQTAAALGLPFETLNALKPNANVADVLAACGWPDGSTYGNAVLVVGHQPTLGQVAALLLGGHEAEWSIKKGAVWWLTKRVRHREAQSLLKAVMGPEFTHY</sequence>
<dbReference type="Proteomes" id="UP000323671">
    <property type="component" value="Chromosome"/>
</dbReference>
<dbReference type="EMBL" id="CP022579">
    <property type="protein sequence ID" value="QEL65868.1"/>
    <property type="molecule type" value="Genomic_DNA"/>
</dbReference>
<dbReference type="KEGG" id="otr:OTERR_23920"/>
<evidence type="ECO:0000313" key="1">
    <source>
        <dbReference type="EMBL" id="QEL65868.1"/>
    </source>
</evidence>
<gene>
    <name evidence="1" type="primary">sixA</name>
    <name evidence="1" type="ORF">OTERR_23920</name>
</gene>
<evidence type="ECO:0000313" key="2">
    <source>
        <dbReference type="Proteomes" id="UP000323671"/>
    </source>
</evidence>
<organism evidence="1 2">
    <name type="scientific">Oryzomicrobium terrae</name>
    <dbReference type="NCBI Taxonomy" id="1735038"/>
    <lineage>
        <taxon>Bacteria</taxon>
        <taxon>Pseudomonadati</taxon>
        <taxon>Pseudomonadota</taxon>
        <taxon>Betaproteobacteria</taxon>
        <taxon>Rhodocyclales</taxon>
        <taxon>Rhodocyclaceae</taxon>
        <taxon>Oryzomicrobium</taxon>
    </lineage>
</organism>
<protein>
    <submittedName>
        <fullName evidence="1">Putative phosphohistidine phosphatase</fullName>
    </submittedName>
</protein>
<name>A0A5C1EC62_9RHOO</name>
<dbReference type="SMART" id="SM00855">
    <property type="entry name" value="PGAM"/>
    <property type="match status" value="1"/>
</dbReference>
<dbReference type="Pfam" id="PF00300">
    <property type="entry name" value="His_Phos_1"/>
    <property type="match status" value="1"/>
</dbReference>
<dbReference type="InterPro" id="IPR013078">
    <property type="entry name" value="His_Pase_superF_clade-1"/>
</dbReference>
<dbReference type="InterPro" id="IPR029033">
    <property type="entry name" value="His_PPase_superfam"/>
</dbReference>
<dbReference type="Gene3D" id="3.40.50.1240">
    <property type="entry name" value="Phosphoglycerate mutase-like"/>
    <property type="match status" value="1"/>
</dbReference>
<keyword evidence="2" id="KW-1185">Reference proteome</keyword>
<dbReference type="AlphaFoldDB" id="A0A5C1EC62"/>
<dbReference type="SUPFAM" id="SSF53254">
    <property type="entry name" value="Phosphoglycerate mutase-like"/>
    <property type="match status" value="1"/>
</dbReference>
<proteinExistence type="predicted"/>
<dbReference type="CDD" id="cd07067">
    <property type="entry name" value="HP_PGM_like"/>
    <property type="match status" value="1"/>
</dbReference>
<reference evidence="1 2" key="1">
    <citation type="submission" date="2017-07" db="EMBL/GenBank/DDBJ databases">
        <title>Complete genome sequence of Oryzomicrobium terrae TPP412.</title>
        <authorList>
            <person name="Chiu L.-W."/>
            <person name="Lo K.-J."/>
            <person name="Tsai Y.-M."/>
            <person name="Lin S.-S."/>
            <person name="Kuo C.-H."/>
            <person name="Liu C.-T."/>
        </authorList>
    </citation>
    <scope>NUCLEOTIDE SEQUENCE [LARGE SCALE GENOMIC DNA]</scope>
    <source>
        <strain evidence="1 2">TPP412</strain>
    </source>
</reference>